<evidence type="ECO:0000313" key="2">
    <source>
        <dbReference type="Proteomes" id="UP001054945"/>
    </source>
</evidence>
<evidence type="ECO:0000313" key="1">
    <source>
        <dbReference type="EMBL" id="GIY28535.1"/>
    </source>
</evidence>
<protein>
    <submittedName>
        <fullName evidence="1">Uncharacterized protein</fullName>
    </submittedName>
</protein>
<gene>
    <name evidence="1" type="ORF">CEXT_610291</name>
</gene>
<dbReference type="EMBL" id="BPLR01008954">
    <property type="protein sequence ID" value="GIY28535.1"/>
    <property type="molecule type" value="Genomic_DNA"/>
</dbReference>
<proteinExistence type="predicted"/>
<dbReference type="AlphaFoldDB" id="A0AAV4S7V5"/>
<comment type="caution">
    <text evidence="1">The sequence shown here is derived from an EMBL/GenBank/DDBJ whole genome shotgun (WGS) entry which is preliminary data.</text>
</comment>
<reference evidence="1 2" key="1">
    <citation type="submission" date="2021-06" db="EMBL/GenBank/DDBJ databases">
        <title>Caerostris extrusa draft genome.</title>
        <authorList>
            <person name="Kono N."/>
            <person name="Arakawa K."/>
        </authorList>
    </citation>
    <scope>NUCLEOTIDE SEQUENCE [LARGE SCALE GENOMIC DNA]</scope>
</reference>
<name>A0AAV4S7V5_CAEEX</name>
<dbReference type="Proteomes" id="UP001054945">
    <property type="component" value="Unassembled WGS sequence"/>
</dbReference>
<organism evidence="1 2">
    <name type="scientific">Caerostris extrusa</name>
    <name type="common">Bark spider</name>
    <name type="synonym">Caerostris bankana</name>
    <dbReference type="NCBI Taxonomy" id="172846"/>
    <lineage>
        <taxon>Eukaryota</taxon>
        <taxon>Metazoa</taxon>
        <taxon>Ecdysozoa</taxon>
        <taxon>Arthropoda</taxon>
        <taxon>Chelicerata</taxon>
        <taxon>Arachnida</taxon>
        <taxon>Araneae</taxon>
        <taxon>Araneomorphae</taxon>
        <taxon>Entelegynae</taxon>
        <taxon>Araneoidea</taxon>
        <taxon>Araneidae</taxon>
        <taxon>Caerostris</taxon>
    </lineage>
</organism>
<sequence length="105" mass="12045">MKKEKPQKNKTKGKDDKVKLCRKNGIENYRVKTAVENKSIYTDPNYHTSVGLTSPQPKQKHRRCHFMSHDNIPWILWYSINVLVTPSLIRERGSASLSIVGGGHE</sequence>
<accession>A0AAV4S7V5</accession>
<keyword evidence="2" id="KW-1185">Reference proteome</keyword>